<evidence type="ECO:0000256" key="2">
    <source>
        <dbReference type="ARBA" id="ARBA00005658"/>
    </source>
</evidence>
<keyword evidence="10" id="KW-1185">Reference proteome</keyword>
<feature type="transmembrane region" description="Helical" evidence="8">
    <location>
        <begin position="236"/>
        <end position="257"/>
    </location>
</feature>
<dbReference type="EMBL" id="FOMJ01000006">
    <property type="protein sequence ID" value="SFD58803.1"/>
    <property type="molecule type" value="Genomic_DNA"/>
</dbReference>
<sequence length="531" mass="57865">MKNWVYKVNGTRVLDLNPVVFLTSSLIIASFVILSFIKLDTMSAIFEATQQWITNKTGWFFVLAINAILAYVVYLAFSRFSHIRLGGDDAKPEFSYAGWFAMLFSAGMGIGLLFYAVAEPMYHFITPPHGAEPGTVQAAEDAMMTTFLHWGLHPWAVYTLVGLALAFFTFNLKQPLSVRTIFYPLLGDRIYGFWGHLIDIIATVATLFGVATSLGLGVSQVNGGLNFLFGVPEGPAVQMGLIAIITVMATISVVAGLDHGIRRLSEINMVAAGLLLLFVVVLGPTLFILNGFVENVGNYLNDFFRLAFWNETYSAGEWQNAWTIFYWGWWIAWSPFVGMFIARVSKGRTIREFVLGVLLVPTTLTFIWLSIFGDAAMYFEMIADKGMAQAVQDNLTTSLFVFLDMLPFTVLTGSLAAAIAAAAGVVATLIIITFFVTSSDSGSLVIDMITAGGKTEPPVAQRIFWAVTEGVVAASLLVAGGLGALQTAAISTGLPFAVLLLLLTWSLHKGLASYVDRGEMPVPLQRRRKAG</sequence>
<evidence type="ECO:0000256" key="7">
    <source>
        <dbReference type="ARBA" id="ARBA00023136"/>
    </source>
</evidence>
<dbReference type="GO" id="GO:0022857">
    <property type="term" value="F:transmembrane transporter activity"/>
    <property type="evidence" value="ECO:0007669"/>
    <property type="project" value="InterPro"/>
</dbReference>
<name>A0A1I1TQS3_9GAMM</name>
<evidence type="ECO:0000256" key="8">
    <source>
        <dbReference type="SAM" id="Phobius"/>
    </source>
</evidence>
<feature type="transmembrane region" description="Helical" evidence="8">
    <location>
        <begin position="324"/>
        <end position="341"/>
    </location>
</feature>
<evidence type="ECO:0000256" key="6">
    <source>
        <dbReference type="ARBA" id="ARBA00022989"/>
    </source>
</evidence>
<feature type="transmembrane region" description="Helical" evidence="8">
    <location>
        <begin position="488"/>
        <end position="507"/>
    </location>
</feature>
<feature type="transmembrane region" description="Helical" evidence="8">
    <location>
        <begin position="408"/>
        <end position="436"/>
    </location>
</feature>
<dbReference type="PROSITE" id="PS01303">
    <property type="entry name" value="BCCT"/>
    <property type="match status" value="1"/>
</dbReference>
<evidence type="ECO:0000256" key="3">
    <source>
        <dbReference type="ARBA" id="ARBA00022448"/>
    </source>
</evidence>
<dbReference type="AlphaFoldDB" id="A0A1I1TQS3"/>
<evidence type="ECO:0000256" key="5">
    <source>
        <dbReference type="ARBA" id="ARBA00022692"/>
    </source>
</evidence>
<keyword evidence="7 8" id="KW-0472">Membrane</keyword>
<feature type="transmembrane region" description="Helical" evidence="8">
    <location>
        <begin position="20"/>
        <end position="37"/>
    </location>
</feature>
<dbReference type="PANTHER" id="PTHR30047:SF7">
    <property type="entry name" value="HIGH-AFFINITY CHOLINE TRANSPORT PROTEIN"/>
    <property type="match status" value="1"/>
</dbReference>
<feature type="transmembrane region" description="Helical" evidence="8">
    <location>
        <begin position="269"/>
        <end position="293"/>
    </location>
</feature>
<proteinExistence type="inferred from homology"/>
<evidence type="ECO:0000256" key="1">
    <source>
        <dbReference type="ARBA" id="ARBA00004651"/>
    </source>
</evidence>
<keyword evidence="4" id="KW-1003">Cell membrane</keyword>
<comment type="similarity">
    <text evidence="2">Belongs to the BCCT transporter (TC 2.A.15) family.</text>
</comment>
<dbReference type="InterPro" id="IPR000060">
    <property type="entry name" value="BCCT_transptr"/>
</dbReference>
<feature type="transmembrane region" description="Helical" evidence="8">
    <location>
        <begin position="463"/>
        <end position="482"/>
    </location>
</feature>
<dbReference type="GO" id="GO:0005886">
    <property type="term" value="C:plasma membrane"/>
    <property type="evidence" value="ECO:0007669"/>
    <property type="project" value="UniProtKB-SubCell"/>
</dbReference>
<feature type="transmembrane region" description="Helical" evidence="8">
    <location>
        <begin position="193"/>
        <end position="216"/>
    </location>
</feature>
<organism evidence="9 10">
    <name type="scientific">Thiohalospira halophila DSM 15071</name>
    <dbReference type="NCBI Taxonomy" id="1123397"/>
    <lineage>
        <taxon>Bacteria</taxon>
        <taxon>Pseudomonadati</taxon>
        <taxon>Pseudomonadota</taxon>
        <taxon>Gammaproteobacteria</taxon>
        <taxon>Thiohalospirales</taxon>
        <taxon>Thiohalospiraceae</taxon>
        <taxon>Thiohalospira</taxon>
    </lineage>
</organism>
<dbReference type="RefSeq" id="WP_093428545.1">
    <property type="nucleotide sequence ID" value="NZ_FOMJ01000006.1"/>
</dbReference>
<dbReference type="NCBIfam" id="TIGR00842">
    <property type="entry name" value="bcct"/>
    <property type="match status" value="1"/>
</dbReference>
<feature type="transmembrane region" description="Helical" evidence="8">
    <location>
        <begin position="97"/>
        <end position="118"/>
    </location>
</feature>
<evidence type="ECO:0000313" key="9">
    <source>
        <dbReference type="EMBL" id="SFD58803.1"/>
    </source>
</evidence>
<keyword evidence="3" id="KW-0813">Transport</keyword>
<dbReference type="Proteomes" id="UP000198611">
    <property type="component" value="Unassembled WGS sequence"/>
</dbReference>
<dbReference type="Pfam" id="PF02028">
    <property type="entry name" value="BCCT"/>
    <property type="match status" value="1"/>
</dbReference>
<feature type="transmembrane region" description="Helical" evidence="8">
    <location>
        <begin position="57"/>
        <end position="77"/>
    </location>
</feature>
<protein>
    <submittedName>
        <fullName evidence="9">Choline/glycine/proline betaine transport protein</fullName>
    </submittedName>
</protein>
<comment type="subcellular location">
    <subcellularLocation>
        <location evidence="1">Cell membrane</location>
        <topology evidence="1">Multi-pass membrane protein</topology>
    </subcellularLocation>
</comment>
<feature type="transmembrane region" description="Helical" evidence="8">
    <location>
        <begin position="353"/>
        <end position="371"/>
    </location>
</feature>
<gene>
    <name evidence="9" type="ORF">SAMN05660831_01916</name>
</gene>
<reference evidence="9 10" key="1">
    <citation type="submission" date="2016-10" db="EMBL/GenBank/DDBJ databases">
        <authorList>
            <person name="de Groot N.N."/>
        </authorList>
    </citation>
    <scope>NUCLEOTIDE SEQUENCE [LARGE SCALE GENOMIC DNA]</scope>
    <source>
        <strain evidence="9 10">HL3</strain>
    </source>
</reference>
<feature type="transmembrane region" description="Helical" evidence="8">
    <location>
        <begin position="152"/>
        <end position="172"/>
    </location>
</feature>
<evidence type="ECO:0000256" key="4">
    <source>
        <dbReference type="ARBA" id="ARBA00022475"/>
    </source>
</evidence>
<keyword evidence="5 8" id="KW-0812">Transmembrane</keyword>
<dbReference type="PANTHER" id="PTHR30047">
    <property type="entry name" value="HIGH-AFFINITY CHOLINE TRANSPORT PROTEIN-RELATED"/>
    <property type="match status" value="1"/>
</dbReference>
<dbReference type="OrthoDB" id="9775735at2"/>
<evidence type="ECO:0000313" key="10">
    <source>
        <dbReference type="Proteomes" id="UP000198611"/>
    </source>
</evidence>
<dbReference type="InterPro" id="IPR018093">
    <property type="entry name" value="BCCT_CS"/>
</dbReference>
<keyword evidence="6 8" id="KW-1133">Transmembrane helix</keyword>
<accession>A0A1I1TQS3</accession>